<reference evidence="7" key="2">
    <citation type="journal article" date="2021" name="PeerJ">
        <title>Extensive microbial diversity within the chicken gut microbiome revealed by metagenomics and culture.</title>
        <authorList>
            <person name="Gilroy R."/>
            <person name="Ravi A."/>
            <person name="Getino M."/>
            <person name="Pursley I."/>
            <person name="Horton D.L."/>
            <person name="Alikhan N.F."/>
            <person name="Baker D."/>
            <person name="Gharbi K."/>
            <person name="Hall N."/>
            <person name="Watson M."/>
            <person name="Adriaenssens E.M."/>
            <person name="Foster-Nyarko E."/>
            <person name="Jarju S."/>
            <person name="Secka A."/>
            <person name="Antonio M."/>
            <person name="Oren A."/>
            <person name="Chaudhuri R.R."/>
            <person name="La Ragione R."/>
            <person name="Hildebrand F."/>
            <person name="Pallen M.J."/>
        </authorList>
    </citation>
    <scope>NUCLEOTIDE SEQUENCE</scope>
    <source>
        <strain evidence="7">B3-1481</strain>
    </source>
</reference>
<name>A0A9D9NN29_9BACT</name>
<dbReference type="InterPro" id="IPR007452">
    <property type="entry name" value="TamB_C"/>
</dbReference>
<dbReference type="GO" id="GO:0009306">
    <property type="term" value="P:protein secretion"/>
    <property type="evidence" value="ECO:0007669"/>
    <property type="project" value="InterPro"/>
</dbReference>
<evidence type="ECO:0000256" key="5">
    <source>
        <dbReference type="SAM" id="MobiDB-lite"/>
    </source>
</evidence>
<dbReference type="AlphaFoldDB" id="A0A9D9NN29"/>
<reference evidence="7" key="1">
    <citation type="submission" date="2020-10" db="EMBL/GenBank/DDBJ databases">
        <authorList>
            <person name="Gilroy R."/>
        </authorList>
    </citation>
    <scope>NUCLEOTIDE SEQUENCE</scope>
    <source>
        <strain evidence="7">B3-1481</strain>
    </source>
</reference>
<evidence type="ECO:0000256" key="4">
    <source>
        <dbReference type="ARBA" id="ARBA00023136"/>
    </source>
</evidence>
<evidence type="ECO:0000313" key="7">
    <source>
        <dbReference type="EMBL" id="MBO8479536.1"/>
    </source>
</evidence>
<keyword evidence="4" id="KW-0472">Membrane</keyword>
<feature type="non-terminal residue" evidence="7">
    <location>
        <position position="1"/>
    </location>
</feature>
<protein>
    <submittedName>
        <fullName evidence="7">Translocation/assembly module TamB domain-containing protein</fullName>
    </submittedName>
</protein>
<comment type="caution">
    <text evidence="7">The sequence shown here is derived from an EMBL/GenBank/DDBJ whole genome shotgun (WGS) entry which is preliminary data.</text>
</comment>
<keyword evidence="2" id="KW-0812">Transmembrane</keyword>
<accession>A0A9D9NN29</accession>
<sequence length="964" mass="102402">IGLNINADVSLKGEEVNGYARLNGIQVENGAGRSDIGDIALKAYTHDGRQHFNFNSPFADLSFCGTASVGEFIGDLQDISLHRHLPSLYAAADTSDLKSADYEIEATFHDTRKLLSFVMPGLYIADSTRFSLAVENDVMLGASLSSSRLAFGRNYLRNAQLSLDNNFAGLWLDVSGSELRLGNIIVSRPELEASAMGDRFGLSLDFDRFAGGGTDGKLLLDGSIARDSSGVFTLNAHPLDSYLATSDGVWNFAESDIVYNGEEIRVDGFRLSKGGQMISLDGGYSKVKPDTLQLSARDIDLSIIDEFLSDSPGIRGTAGGRVLLTSGTELLPGALINFRLDSLGIDGTDAGNIRIASSIGEQSDKVRILMRHSILGRDALVADGNYGLSDGTLDLTARLDQLPLSVAGPFLTGVLDQIDGGVSGDIVLRRDSTGFSISGDALNIDDALLGVAFTGVDYRVNGPLSLDNRGLYFDDVVVSDGSDGFGRLSGAIRHDHLKDFRLDAHADFDNLLAVNASEGGSSGIYGLLRVSGAADISGPFASLAVNADLRTTGIGNIHIPASESVSSSTSNLLTFTQPVKPVDPYDEMLSDYDTATGGGGDIDIQARLTAHSGVTAYIEIDKSAGNIASFSGEGSVAVHLRPSGGIFDINGDYNISEGSYNFSIPGILSRDFEIQDGSSVKFSGNIPDSELDIDAVYRLKTSLSSLISDGSSENGSAGSTREVECGISITDRVRNPRLAFSINVPDLNPTVKSQVESALNTDDKVQKQFLALLLMGSFIPDEQSGVVNGSDILLSNVTELMSNQLNSILQKLDIPLDVGIGYQGAAGGTNVFDVAISTQLFNNRVIVGGNVGNRRYGTSAGANGDVVGDLDIQIKLDPEGKFRLNLFSHSADEYSNYLDYSQRNGVGVSYQKEYARFNDLLRSIFGPKKNPADSSSAAGQRPQAVIRIEDEQGETVPDTDSAGR</sequence>
<keyword evidence="3" id="KW-1133">Transmembrane helix</keyword>
<dbReference type="Pfam" id="PF04357">
    <property type="entry name" value="TamB"/>
    <property type="match status" value="1"/>
</dbReference>
<dbReference type="EMBL" id="JADILW010000004">
    <property type="protein sequence ID" value="MBO8479536.1"/>
    <property type="molecule type" value="Genomic_DNA"/>
</dbReference>
<comment type="subcellular location">
    <subcellularLocation>
        <location evidence="1">Membrane</location>
        <topology evidence="1">Single-pass membrane protein</topology>
    </subcellularLocation>
</comment>
<evidence type="ECO:0000313" key="8">
    <source>
        <dbReference type="Proteomes" id="UP000823769"/>
    </source>
</evidence>
<evidence type="ECO:0000256" key="1">
    <source>
        <dbReference type="ARBA" id="ARBA00004167"/>
    </source>
</evidence>
<organism evidence="7 8">
    <name type="scientific">Candidatus Cryptobacteroides avistercoris</name>
    <dbReference type="NCBI Taxonomy" id="2840758"/>
    <lineage>
        <taxon>Bacteria</taxon>
        <taxon>Pseudomonadati</taxon>
        <taxon>Bacteroidota</taxon>
        <taxon>Bacteroidia</taxon>
        <taxon>Bacteroidales</taxon>
        <taxon>Candidatus Cryptobacteroides</taxon>
    </lineage>
</organism>
<dbReference type="Proteomes" id="UP000823769">
    <property type="component" value="Unassembled WGS sequence"/>
</dbReference>
<evidence type="ECO:0000256" key="3">
    <source>
        <dbReference type="ARBA" id="ARBA00022989"/>
    </source>
</evidence>
<gene>
    <name evidence="7" type="ORF">IAB76_00270</name>
</gene>
<feature type="domain" description="Translocation and assembly module TamB C-terminal" evidence="6">
    <location>
        <begin position="479"/>
        <end position="914"/>
    </location>
</feature>
<feature type="region of interest" description="Disordered" evidence="5">
    <location>
        <begin position="928"/>
        <end position="964"/>
    </location>
</feature>
<evidence type="ECO:0000256" key="2">
    <source>
        <dbReference type="ARBA" id="ARBA00022692"/>
    </source>
</evidence>
<proteinExistence type="predicted"/>
<evidence type="ECO:0000259" key="6">
    <source>
        <dbReference type="Pfam" id="PF04357"/>
    </source>
</evidence>
<dbReference type="GO" id="GO:0005886">
    <property type="term" value="C:plasma membrane"/>
    <property type="evidence" value="ECO:0007669"/>
    <property type="project" value="InterPro"/>
</dbReference>